<feature type="domain" description="PPIase FKBP-type" evidence="7">
    <location>
        <begin position="77"/>
        <end position="171"/>
    </location>
</feature>
<evidence type="ECO:0000256" key="6">
    <source>
        <dbReference type="PROSITE-ProRule" id="PRU00277"/>
    </source>
</evidence>
<comment type="catalytic activity">
    <reaction evidence="1 6">
        <text>[protein]-peptidylproline (omega=180) = [protein]-peptidylproline (omega=0)</text>
        <dbReference type="Rhea" id="RHEA:16237"/>
        <dbReference type="Rhea" id="RHEA-COMP:10747"/>
        <dbReference type="Rhea" id="RHEA-COMP:10748"/>
        <dbReference type="ChEBI" id="CHEBI:83833"/>
        <dbReference type="ChEBI" id="CHEBI:83834"/>
        <dbReference type="EC" id="5.2.1.8"/>
    </reaction>
</comment>
<keyword evidence="3 6" id="KW-0697">Rotamase</keyword>
<name>A0A9P9IXH9_9HYPO</name>
<evidence type="ECO:0000256" key="4">
    <source>
        <dbReference type="ARBA" id="ARBA00023235"/>
    </source>
</evidence>
<comment type="similarity">
    <text evidence="5">Belongs to the FKBP-type PPIase family. FKBP1 subfamily.</text>
</comment>
<dbReference type="SUPFAM" id="SSF54534">
    <property type="entry name" value="FKBP-like"/>
    <property type="match status" value="1"/>
</dbReference>
<comment type="caution">
    <text evidence="8">The sequence shown here is derived from an EMBL/GenBank/DDBJ whole genome shotgun (WGS) entry which is preliminary data.</text>
</comment>
<dbReference type="InterPro" id="IPR050689">
    <property type="entry name" value="FKBP-type_PPIase"/>
</dbReference>
<sequence>MSFRSLPLRSLASRPLARYLKAPSPPSLASRSFLSSTSFLSSSSTKSQSTHSKKNHKIMGVEKTITQEGTGATPQVGQTVTIEYTGYLRDPSKPNEKGAQFDSSVGRGDFRTPIGVGRVIKGWDEGVTQMKIGEKATLVISSDYGYGSTGFPGLIPAGSDLIFDVWLKGAK</sequence>
<dbReference type="GO" id="GO:0005737">
    <property type="term" value="C:cytoplasm"/>
    <property type="evidence" value="ECO:0007669"/>
    <property type="project" value="TreeGrafter"/>
</dbReference>
<dbReference type="InterPro" id="IPR001179">
    <property type="entry name" value="PPIase_FKBP_dom"/>
</dbReference>
<organism evidence="8 9">
    <name type="scientific">Dactylonectria macrodidyma</name>
    <dbReference type="NCBI Taxonomy" id="307937"/>
    <lineage>
        <taxon>Eukaryota</taxon>
        <taxon>Fungi</taxon>
        <taxon>Dikarya</taxon>
        <taxon>Ascomycota</taxon>
        <taxon>Pezizomycotina</taxon>
        <taxon>Sordariomycetes</taxon>
        <taxon>Hypocreomycetidae</taxon>
        <taxon>Hypocreales</taxon>
        <taxon>Nectriaceae</taxon>
        <taxon>Dactylonectria</taxon>
    </lineage>
</organism>
<dbReference type="InterPro" id="IPR046357">
    <property type="entry name" value="PPIase_dom_sf"/>
</dbReference>
<dbReference type="Proteomes" id="UP000738349">
    <property type="component" value="Unassembled WGS sequence"/>
</dbReference>
<keyword evidence="4 6" id="KW-0413">Isomerase</keyword>
<dbReference type="GO" id="GO:0003755">
    <property type="term" value="F:peptidyl-prolyl cis-trans isomerase activity"/>
    <property type="evidence" value="ECO:0007669"/>
    <property type="project" value="UniProtKB-KW"/>
</dbReference>
<dbReference type="AlphaFoldDB" id="A0A9P9IXH9"/>
<reference evidence="8" key="1">
    <citation type="journal article" date="2021" name="Nat. Commun.">
        <title>Genetic determinants of endophytism in the Arabidopsis root mycobiome.</title>
        <authorList>
            <person name="Mesny F."/>
            <person name="Miyauchi S."/>
            <person name="Thiergart T."/>
            <person name="Pickel B."/>
            <person name="Atanasova L."/>
            <person name="Karlsson M."/>
            <person name="Huettel B."/>
            <person name="Barry K.W."/>
            <person name="Haridas S."/>
            <person name="Chen C."/>
            <person name="Bauer D."/>
            <person name="Andreopoulos W."/>
            <person name="Pangilinan J."/>
            <person name="LaButti K."/>
            <person name="Riley R."/>
            <person name="Lipzen A."/>
            <person name="Clum A."/>
            <person name="Drula E."/>
            <person name="Henrissat B."/>
            <person name="Kohler A."/>
            <person name="Grigoriev I.V."/>
            <person name="Martin F.M."/>
            <person name="Hacquard S."/>
        </authorList>
    </citation>
    <scope>NUCLEOTIDE SEQUENCE</scope>
    <source>
        <strain evidence="8">MPI-CAGE-AT-0147</strain>
    </source>
</reference>
<keyword evidence="9" id="KW-1185">Reference proteome</keyword>
<dbReference type="Pfam" id="PF00254">
    <property type="entry name" value="FKBP_C"/>
    <property type="match status" value="1"/>
</dbReference>
<evidence type="ECO:0000313" key="9">
    <source>
        <dbReference type="Proteomes" id="UP000738349"/>
    </source>
</evidence>
<protein>
    <recommendedName>
        <fullName evidence="2 6">peptidylprolyl isomerase</fullName>
        <ecNumber evidence="2 6">5.2.1.8</ecNumber>
    </recommendedName>
</protein>
<dbReference type="OrthoDB" id="1902587at2759"/>
<dbReference type="EC" id="5.2.1.8" evidence="2 6"/>
<evidence type="ECO:0000256" key="3">
    <source>
        <dbReference type="ARBA" id="ARBA00023110"/>
    </source>
</evidence>
<gene>
    <name evidence="8" type="ORF">EDB81DRAFT_94201</name>
</gene>
<evidence type="ECO:0000256" key="1">
    <source>
        <dbReference type="ARBA" id="ARBA00000971"/>
    </source>
</evidence>
<dbReference type="EMBL" id="JAGMUV010000014">
    <property type="protein sequence ID" value="KAH7134239.1"/>
    <property type="molecule type" value="Genomic_DNA"/>
</dbReference>
<dbReference type="FunFam" id="3.10.50.40:FF:000006">
    <property type="entry name" value="Peptidyl-prolyl cis-trans isomerase"/>
    <property type="match status" value="1"/>
</dbReference>
<evidence type="ECO:0000313" key="8">
    <source>
        <dbReference type="EMBL" id="KAH7134239.1"/>
    </source>
</evidence>
<dbReference type="PANTHER" id="PTHR10516">
    <property type="entry name" value="PEPTIDYL-PROLYL CIS-TRANS ISOMERASE"/>
    <property type="match status" value="1"/>
</dbReference>
<dbReference type="Gene3D" id="3.10.50.40">
    <property type="match status" value="1"/>
</dbReference>
<evidence type="ECO:0000256" key="5">
    <source>
        <dbReference type="ARBA" id="ARBA00038106"/>
    </source>
</evidence>
<proteinExistence type="inferred from homology"/>
<dbReference type="PANTHER" id="PTHR10516:SF443">
    <property type="entry name" value="FK506-BINDING PROTEIN 59-RELATED"/>
    <property type="match status" value="1"/>
</dbReference>
<evidence type="ECO:0000259" key="7">
    <source>
        <dbReference type="PROSITE" id="PS50059"/>
    </source>
</evidence>
<evidence type="ECO:0000256" key="2">
    <source>
        <dbReference type="ARBA" id="ARBA00013194"/>
    </source>
</evidence>
<dbReference type="PROSITE" id="PS50059">
    <property type="entry name" value="FKBP_PPIASE"/>
    <property type="match status" value="1"/>
</dbReference>
<accession>A0A9P9IXH9</accession>